<reference evidence="1 2" key="1">
    <citation type="journal article" date="2018" name="Front. Plant Sci.">
        <title>Red Clover (Trifolium pratense) and Zigzag Clover (T. medium) - A Picture of Genomic Similarities and Differences.</title>
        <authorList>
            <person name="Dluhosova J."/>
            <person name="Istvanek J."/>
            <person name="Nedelnik J."/>
            <person name="Repkova J."/>
        </authorList>
    </citation>
    <scope>NUCLEOTIDE SEQUENCE [LARGE SCALE GENOMIC DNA]</scope>
    <source>
        <strain evidence="2">cv. 10/8</strain>
        <tissue evidence="1">Leaf</tissue>
    </source>
</reference>
<evidence type="ECO:0000313" key="2">
    <source>
        <dbReference type="Proteomes" id="UP000265520"/>
    </source>
</evidence>
<dbReference type="EMBL" id="LXQA010665576">
    <property type="protein sequence ID" value="MCI64897.1"/>
    <property type="molecule type" value="Genomic_DNA"/>
</dbReference>
<feature type="non-terminal residue" evidence="1">
    <location>
        <position position="1"/>
    </location>
</feature>
<keyword evidence="2" id="KW-1185">Reference proteome</keyword>
<accession>A0A392TWR5</accession>
<protein>
    <submittedName>
        <fullName evidence="1">Uncharacterized protein</fullName>
    </submittedName>
</protein>
<dbReference type="AlphaFoldDB" id="A0A392TWR5"/>
<proteinExistence type="predicted"/>
<comment type="caution">
    <text evidence="1">The sequence shown here is derived from an EMBL/GenBank/DDBJ whole genome shotgun (WGS) entry which is preliminary data.</text>
</comment>
<sequence length="47" mass="5317">ECLAPELVDERGEFEELELVEEGVGLVELDMAHERQGERDKGKVFEG</sequence>
<evidence type="ECO:0000313" key="1">
    <source>
        <dbReference type="EMBL" id="MCI64897.1"/>
    </source>
</evidence>
<organism evidence="1 2">
    <name type="scientific">Trifolium medium</name>
    <dbReference type="NCBI Taxonomy" id="97028"/>
    <lineage>
        <taxon>Eukaryota</taxon>
        <taxon>Viridiplantae</taxon>
        <taxon>Streptophyta</taxon>
        <taxon>Embryophyta</taxon>
        <taxon>Tracheophyta</taxon>
        <taxon>Spermatophyta</taxon>
        <taxon>Magnoliopsida</taxon>
        <taxon>eudicotyledons</taxon>
        <taxon>Gunneridae</taxon>
        <taxon>Pentapetalae</taxon>
        <taxon>rosids</taxon>
        <taxon>fabids</taxon>
        <taxon>Fabales</taxon>
        <taxon>Fabaceae</taxon>
        <taxon>Papilionoideae</taxon>
        <taxon>50 kb inversion clade</taxon>
        <taxon>NPAAA clade</taxon>
        <taxon>Hologalegina</taxon>
        <taxon>IRL clade</taxon>
        <taxon>Trifolieae</taxon>
        <taxon>Trifolium</taxon>
    </lineage>
</organism>
<dbReference type="Proteomes" id="UP000265520">
    <property type="component" value="Unassembled WGS sequence"/>
</dbReference>
<name>A0A392TWR5_9FABA</name>